<organism evidence="1 2">
    <name type="scientific">Streptococcus suis</name>
    <dbReference type="NCBI Taxonomy" id="1307"/>
    <lineage>
        <taxon>Bacteria</taxon>
        <taxon>Bacillati</taxon>
        <taxon>Bacillota</taxon>
        <taxon>Bacilli</taxon>
        <taxon>Lactobacillales</taxon>
        <taxon>Streptococcaceae</taxon>
        <taxon>Streptococcus</taxon>
    </lineage>
</organism>
<dbReference type="AlphaFoldDB" id="A0A0Z8MNY9"/>
<name>A0A0Z8MNY9_STRSU</name>
<evidence type="ECO:0000313" key="1">
    <source>
        <dbReference type="EMBL" id="CYW12496.1"/>
    </source>
</evidence>
<dbReference type="Proteomes" id="UP000075193">
    <property type="component" value="Unassembled WGS sequence"/>
</dbReference>
<gene>
    <name evidence="1" type="ORF">ERS132441_01868</name>
</gene>
<dbReference type="EMBL" id="FIIC01000031">
    <property type="protein sequence ID" value="CYW12496.1"/>
    <property type="molecule type" value="Genomic_DNA"/>
</dbReference>
<accession>A0A0Z8MNY9</accession>
<sequence>MQEWIVVDQFGNLYAGPFLGPEGKRYAEEYVKSLYGNYRVELKR</sequence>
<proteinExistence type="predicted"/>
<dbReference type="RefSeq" id="WP_261307596.1">
    <property type="nucleotide sequence ID" value="NZ_CEDF01000047.1"/>
</dbReference>
<protein>
    <submittedName>
        <fullName evidence="1">Uncharacterized protein</fullName>
    </submittedName>
</protein>
<reference evidence="1 2" key="1">
    <citation type="submission" date="2016-02" db="EMBL/GenBank/DDBJ databases">
        <authorList>
            <consortium name="Pathogen Informatics"/>
        </authorList>
    </citation>
    <scope>NUCLEOTIDE SEQUENCE [LARGE SCALE GENOMIC DNA]</scope>
    <source>
        <strain evidence="1 2">LSS79</strain>
    </source>
</reference>
<evidence type="ECO:0000313" key="2">
    <source>
        <dbReference type="Proteomes" id="UP000075193"/>
    </source>
</evidence>